<keyword evidence="2" id="KW-1185">Reference proteome</keyword>
<evidence type="ECO:0000313" key="2">
    <source>
        <dbReference type="Proteomes" id="UP001057279"/>
    </source>
</evidence>
<protein>
    <submittedName>
        <fullName evidence="1">Uncharacterized protein</fullName>
    </submittedName>
</protein>
<dbReference type="EMBL" id="CM043040">
    <property type="protein sequence ID" value="KAI4572843.1"/>
    <property type="molecule type" value="Genomic_DNA"/>
</dbReference>
<dbReference type="Proteomes" id="UP001057279">
    <property type="component" value="Linkage Group LG15"/>
</dbReference>
<comment type="caution">
    <text evidence="1">The sequence shown here is derived from an EMBL/GenBank/DDBJ whole genome shotgun (WGS) entry which is preliminary data.</text>
</comment>
<evidence type="ECO:0000313" key="1">
    <source>
        <dbReference type="EMBL" id="KAI4572843.1"/>
    </source>
</evidence>
<sequence length="109" mass="12068">MLRHGESCWGQLSVCEPCKVFTRAGRWKEQTDDQAQASEIFYWMCTSACKLLFESTGSQLLNIILLQRKGNSVLLETGVILYPKSLTNFAISSNKGALGSECSKSLNPC</sequence>
<name>A0ACB9ULJ7_9CETA</name>
<gene>
    <name evidence="1" type="ORF">MJG53_012681</name>
</gene>
<organism evidence="1 2">
    <name type="scientific">Ovis ammon polii x Ovis aries</name>
    <dbReference type="NCBI Taxonomy" id="2918886"/>
    <lineage>
        <taxon>Eukaryota</taxon>
        <taxon>Metazoa</taxon>
        <taxon>Chordata</taxon>
        <taxon>Craniata</taxon>
        <taxon>Vertebrata</taxon>
        <taxon>Euteleostomi</taxon>
        <taxon>Mammalia</taxon>
        <taxon>Eutheria</taxon>
        <taxon>Laurasiatheria</taxon>
        <taxon>Artiodactyla</taxon>
        <taxon>Ruminantia</taxon>
        <taxon>Pecora</taxon>
        <taxon>Bovidae</taxon>
        <taxon>Caprinae</taxon>
        <taxon>Ovis</taxon>
    </lineage>
</organism>
<proteinExistence type="predicted"/>
<reference evidence="1" key="1">
    <citation type="submission" date="2022-03" db="EMBL/GenBank/DDBJ databases">
        <title>Genomic analyses of argali, domestic sheep and their hybrids provide insights into chromosomal evolution, heterosis and genetic basis of agronomic traits.</title>
        <authorList>
            <person name="Li M."/>
        </authorList>
    </citation>
    <scope>NUCLEOTIDE SEQUENCE</scope>
    <source>
        <strain evidence="1">F1 hybrid</strain>
    </source>
</reference>
<accession>A0ACB9ULJ7</accession>